<dbReference type="AlphaFoldDB" id="A0AAD6TBM5"/>
<dbReference type="Proteomes" id="UP001218188">
    <property type="component" value="Unassembled WGS sequence"/>
</dbReference>
<name>A0AAD6TBM5_9AGAR</name>
<sequence>MFRSWAYHPYTRPRPAPAVQPPSDGPMADAFQRLRVLNLEQEKLVTWGHGFSNDWDEIPRYGYVFILPLFHFKHSLALSVTSKGPVDLAASGFSAVWGKTSPFFCPHTKRSTGGPYDPLVLRLCAPYEGGTADYYTARDHSCAFKILVKPLKERNVLVTWEDRERYRRDQHDDSDEEDEDRSQPSSQSSTSSALYSSPSYTSLTVTSPPSSQSMSSMSSSSSIISQLRVAAMAVPSQRYTRQNYSTGGRLAPVPIGQATSVANTIHVKSFFRDAVAVARKISDVGLMDYIEAIHASDILEEDPTSHPAWDMSNPHSVLHVYDSRIYPGCLNRTYYFLDFLYKPLGQVIRELNNVLGVPYTDYANLVRCTRLCEGCNNHFSFYGYNDHIKEGVCSNHPDLKQVKKIDIDALIPEFRFRSFWNDKRPKKVGETIDQPVGAAMMEWNSRIGVPADVWSVISTAIVHCTDCDLTRSFPAHLLHLTNNSCTNPCQEPFPNSPQ</sequence>
<feature type="compositionally biased region" description="Low complexity" evidence="1">
    <location>
        <begin position="183"/>
        <end position="217"/>
    </location>
</feature>
<accession>A0AAD6TBM5</accession>
<protein>
    <submittedName>
        <fullName evidence="2">Uncharacterized protein</fullName>
    </submittedName>
</protein>
<evidence type="ECO:0000256" key="1">
    <source>
        <dbReference type="SAM" id="MobiDB-lite"/>
    </source>
</evidence>
<gene>
    <name evidence="2" type="ORF">C8F04DRAFT_86844</name>
</gene>
<comment type="caution">
    <text evidence="2">The sequence shown here is derived from an EMBL/GenBank/DDBJ whole genome shotgun (WGS) entry which is preliminary data.</text>
</comment>
<dbReference type="EMBL" id="JARJCM010000012">
    <property type="protein sequence ID" value="KAJ7042707.1"/>
    <property type="molecule type" value="Genomic_DNA"/>
</dbReference>
<evidence type="ECO:0000313" key="2">
    <source>
        <dbReference type="EMBL" id="KAJ7042707.1"/>
    </source>
</evidence>
<reference evidence="2" key="1">
    <citation type="submission" date="2023-03" db="EMBL/GenBank/DDBJ databases">
        <title>Massive genome expansion in bonnet fungi (Mycena s.s.) driven by repeated elements and novel gene families across ecological guilds.</title>
        <authorList>
            <consortium name="Lawrence Berkeley National Laboratory"/>
            <person name="Harder C.B."/>
            <person name="Miyauchi S."/>
            <person name="Viragh M."/>
            <person name="Kuo A."/>
            <person name="Thoen E."/>
            <person name="Andreopoulos B."/>
            <person name="Lu D."/>
            <person name="Skrede I."/>
            <person name="Drula E."/>
            <person name="Henrissat B."/>
            <person name="Morin E."/>
            <person name="Kohler A."/>
            <person name="Barry K."/>
            <person name="LaButti K."/>
            <person name="Morin E."/>
            <person name="Salamov A."/>
            <person name="Lipzen A."/>
            <person name="Mereny Z."/>
            <person name="Hegedus B."/>
            <person name="Baldrian P."/>
            <person name="Stursova M."/>
            <person name="Weitz H."/>
            <person name="Taylor A."/>
            <person name="Grigoriev I.V."/>
            <person name="Nagy L.G."/>
            <person name="Martin F."/>
            <person name="Kauserud H."/>
        </authorList>
    </citation>
    <scope>NUCLEOTIDE SEQUENCE</scope>
    <source>
        <strain evidence="2">CBHHK200</strain>
    </source>
</reference>
<organism evidence="2 3">
    <name type="scientific">Mycena alexandri</name>
    <dbReference type="NCBI Taxonomy" id="1745969"/>
    <lineage>
        <taxon>Eukaryota</taxon>
        <taxon>Fungi</taxon>
        <taxon>Dikarya</taxon>
        <taxon>Basidiomycota</taxon>
        <taxon>Agaricomycotina</taxon>
        <taxon>Agaricomycetes</taxon>
        <taxon>Agaricomycetidae</taxon>
        <taxon>Agaricales</taxon>
        <taxon>Marasmiineae</taxon>
        <taxon>Mycenaceae</taxon>
        <taxon>Mycena</taxon>
    </lineage>
</organism>
<proteinExistence type="predicted"/>
<feature type="region of interest" description="Disordered" evidence="1">
    <location>
        <begin position="166"/>
        <end position="217"/>
    </location>
</feature>
<keyword evidence="3" id="KW-1185">Reference proteome</keyword>
<evidence type="ECO:0000313" key="3">
    <source>
        <dbReference type="Proteomes" id="UP001218188"/>
    </source>
</evidence>